<dbReference type="InterPro" id="IPR051804">
    <property type="entry name" value="Carb_Metab_Reg_Kinase/Isom"/>
</dbReference>
<dbReference type="PANTHER" id="PTHR42742">
    <property type="entry name" value="TRANSCRIPTIONAL REPRESSOR MPRA"/>
    <property type="match status" value="1"/>
</dbReference>
<keyword evidence="3" id="KW-0479">Metal-binding</keyword>
<keyword evidence="9" id="KW-1185">Reference proteome</keyword>
<gene>
    <name evidence="8" type="ORF">FD06_GL000825</name>
</gene>
<dbReference type="GO" id="GO:0008865">
    <property type="term" value="F:fructokinase activity"/>
    <property type="evidence" value="ECO:0007669"/>
    <property type="project" value="UniProtKB-EC"/>
</dbReference>
<dbReference type="OrthoDB" id="9795247at2"/>
<dbReference type="STRING" id="1423781.FD06_GL000825"/>
<evidence type="ECO:0000256" key="6">
    <source>
        <dbReference type="ARBA" id="ARBA00038887"/>
    </source>
</evidence>
<proteinExistence type="inferred from homology"/>
<dbReference type="Gene3D" id="3.30.420.40">
    <property type="match status" value="2"/>
</dbReference>
<comment type="similarity">
    <text evidence="2">Belongs to the ROK (NagC/XylR) family.</text>
</comment>
<keyword evidence="8" id="KW-0418">Kinase</keyword>
<sequence length="297" mass="33134">MLFGSIEARDDEVTCAVGDGQINIKDKIEIPLTTPEQTLKSIVEYFKNFNEVKAIGVSSFGPIELRTYSPKYGYIIDTSRKGWSNFNLLGTLQNYLHVPMSFTTDVNSAAYGEYIDSILQDNPVLSLAYITFGKGVGAGIIDNGEFIGYNGSPEIGHIIPKRHPDDLVFKGVCPYQGDCLEGLVSEPAIQARMGKSYKEISMFDPVWDIVAYYIAQATIQATLITRPKKIILGGKIINEVEIKKVRAQFEKLFNGYIDVGNLENYIQMPSHSNRKLAIIGNLSLAKKKFYTEETFND</sequence>
<organism evidence="8 9">
    <name type="scientific">Apilactobacillus ozensis DSM 23829 = JCM 17196</name>
    <dbReference type="NCBI Taxonomy" id="1423781"/>
    <lineage>
        <taxon>Bacteria</taxon>
        <taxon>Bacillati</taxon>
        <taxon>Bacillota</taxon>
        <taxon>Bacilli</taxon>
        <taxon>Lactobacillales</taxon>
        <taxon>Lactobacillaceae</taxon>
        <taxon>Apilactobacillus</taxon>
    </lineage>
</organism>
<evidence type="ECO:0000256" key="2">
    <source>
        <dbReference type="ARBA" id="ARBA00006479"/>
    </source>
</evidence>
<dbReference type="PANTHER" id="PTHR42742:SF3">
    <property type="entry name" value="FRUCTOKINASE"/>
    <property type="match status" value="1"/>
</dbReference>
<dbReference type="PATRIC" id="fig|1423781.4.peg.857"/>
<keyword evidence="5" id="KW-0460">Magnesium</keyword>
<dbReference type="Proteomes" id="UP000052012">
    <property type="component" value="Unassembled WGS sequence"/>
</dbReference>
<dbReference type="Pfam" id="PF00480">
    <property type="entry name" value="ROK"/>
    <property type="match status" value="1"/>
</dbReference>
<dbReference type="InterPro" id="IPR000600">
    <property type="entry name" value="ROK"/>
</dbReference>
<dbReference type="CDD" id="cd24067">
    <property type="entry name" value="ASKHA_NBD_ROK_BsFRK-like"/>
    <property type="match status" value="1"/>
</dbReference>
<dbReference type="InterPro" id="IPR043129">
    <property type="entry name" value="ATPase_NBD"/>
</dbReference>
<comment type="caution">
    <text evidence="8">The sequence shown here is derived from an EMBL/GenBank/DDBJ whole genome shotgun (WGS) entry which is preliminary data.</text>
</comment>
<comment type="catalytic activity">
    <reaction evidence="7">
        <text>D-fructose + ATP = D-fructose 6-phosphate + ADP + H(+)</text>
        <dbReference type="Rhea" id="RHEA:16125"/>
        <dbReference type="ChEBI" id="CHEBI:15378"/>
        <dbReference type="ChEBI" id="CHEBI:30616"/>
        <dbReference type="ChEBI" id="CHEBI:37721"/>
        <dbReference type="ChEBI" id="CHEBI:61527"/>
        <dbReference type="ChEBI" id="CHEBI:456216"/>
        <dbReference type="EC" id="2.7.1.4"/>
    </reaction>
</comment>
<dbReference type="AlphaFoldDB" id="A0A0R2AP82"/>
<evidence type="ECO:0000313" key="8">
    <source>
        <dbReference type="EMBL" id="KRM68961.1"/>
    </source>
</evidence>
<evidence type="ECO:0000256" key="4">
    <source>
        <dbReference type="ARBA" id="ARBA00022833"/>
    </source>
</evidence>
<evidence type="ECO:0000313" key="9">
    <source>
        <dbReference type="Proteomes" id="UP000052012"/>
    </source>
</evidence>
<keyword evidence="8" id="KW-0808">Transferase</keyword>
<reference evidence="8 9" key="1">
    <citation type="journal article" date="2015" name="Genome Announc.">
        <title>Expanding the biotechnology potential of lactobacilli through comparative genomics of 213 strains and associated genera.</title>
        <authorList>
            <person name="Sun Z."/>
            <person name="Harris H.M."/>
            <person name="McCann A."/>
            <person name="Guo C."/>
            <person name="Argimon S."/>
            <person name="Zhang W."/>
            <person name="Yang X."/>
            <person name="Jeffery I.B."/>
            <person name="Cooney J.C."/>
            <person name="Kagawa T.F."/>
            <person name="Liu W."/>
            <person name="Song Y."/>
            <person name="Salvetti E."/>
            <person name="Wrobel A."/>
            <person name="Rasinkangas P."/>
            <person name="Parkhill J."/>
            <person name="Rea M.C."/>
            <person name="O'Sullivan O."/>
            <person name="Ritari J."/>
            <person name="Douillard F.P."/>
            <person name="Paul Ross R."/>
            <person name="Yang R."/>
            <person name="Briner A.E."/>
            <person name="Felis G.E."/>
            <person name="de Vos W.M."/>
            <person name="Barrangou R."/>
            <person name="Klaenhammer T.R."/>
            <person name="Caufield P.W."/>
            <person name="Cui Y."/>
            <person name="Zhang H."/>
            <person name="O'Toole P.W."/>
        </authorList>
    </citation>
    <scope>NUCLEOTIDE SEQUENCE [LARGE SCALE GENOMIC DNA]</scope>
    <source>
        <strain evidence="8 9">DSM 23829</strain>
    </source>
</reference>
<dbReference type="GO" id="GO:0046872">
    <property type="term" value="F:metal ion binding"/>
    <property type="evidence" value="ECO:0007669"/>
    <property type="project" value="UniProtKB-KW"/>
</dbReference>
<comment type="cofactor">
    <cofactor evidence="1">
        <name>Mg(2+)</name>
        <dbReference type="ChEBI" id="CHEBI:18420"/>
    </cofactor>
</comment>
<name>A0A0R2AP82_9LACO</name>
<dbReference type="EMBL" id="AYYQ01000010">
    <property type="protein sequence ID" value="KRM68961.1"/>
    <property type="molecule type" value="Genomic_DNA"/>
</dbReference>
<accession>A0A0R2AP82</accession>
<dbReference type="EC" id="2.7.1.4" evidence="6"/>
<dbReference type="SUPFAM" id="SSF53067">
    <property type="entry name" value="Actin-like ATPase domain"/>
    <property type="match status" value="1"/>
</dbReference>
<protein>
    <recommendedName>
        <fullName evidence="6">fructokinase</fullName>
        <ecNumber evidence="6">2.7.1.4</ecNumber>
    </recommendedName>
</protein>
<evidence type="ECO:0000256" key="5">
    <source>
        <dbReference type="ARBA" id="ARBA00022842"/>
    </source>
</evidence>
<evidence type="ECO:0000256" key="7">
    <source>
        <dbReference type="ARBA" id="ARBA00048451"/>
    </source>
</evidence>
<evidence type="ECO:0000256" key="1">
    <source>
        <dbReference type="ARBA" id="ARBA00001946"/>
    </source>
</evidence>
<evidence type="ECO:0000256" key="3">
    <source>
        <dbReference type="ARBA" id="ARBA00022723"/>
    </source>
</evidence>
<dbReference type="RefSeq" id="WP_056965861.1">
    <property type="nucleotide sequence ID" value="NZ_AYYQ01000010.1"/>
</dbReference>
<keyword evidence="4" id="KW-0862">Zinc</keyword>